<name>A0ABV4D0K4_9LACT</name>
<keyword evidence="2" id="KW-1185">Reference proteome</keyword>
<evidence type="ECO:0000313" key="1">
    <source>
        <dbReference type="EMBL" id="MEY8443086.1"/>
    </source>
</evidence>
<protein>
    <submittedName>
        <fullName evidence="1">Uncharacterized protein</fullName>
    </submittedName>
</protein>
<sequence>MITREDLKARNKKRTLFTALILSLFLVQTIAFAAIHTKFGVYWVTSSIYPNTTWGNRTATTKYTNYSFSHTGWARVGNAYNGEEVLG</sequence>
<organism evidence="1 2">
    <name type="scientific">Lactococcus ileimucosae</name>
    <dbReference type="NCBI Taxonomy" id="2941329"/>
    <lineage>
        <taxon>Bacteria</taxon>
        <taxon>Bacillati</taxon>
        <taxon>Bacillota</taxon>
        <taxon>Bacilli</taxon>
        <taxon>Lactobacillales</taxon>
        <taxon>Streptococcaceae</taxon>
        <taxon>Lactococcus</taxon>
    </lineage>
</organism>
<dbReference type="EMBL" id="JBCLSH010000004">
    <property type="protein sequence ID" value="MEY8443086.1"/>
    <property type="molecule type" value="Genomic_DNA"/>
</dbReference>
<comment type="caution">
    <text evidence="1">The sequence shown here is derived from an EMBL/GenBank/DDBJ whole genome shotgun (WGS) entry which is preliminary data.</text>
</comment>
<dbReference type="RefSeq" id="WP_369947872.1">
    <property type="nucleotide sequence ID" value="NZ_JBCLSH010000004.1"/>
</dbReference>
<reference evidence="1 2" key="1">
    <citation type="submission" date="2024-03" db="EMBL/GenBank/DDBJ databases">
        <title>Mouse gut bacterial collection (mGBC) of GemPharmatech.</title>
        <authorList>
            <person name="He Y."/>
            <person name="Dong L."/>
            <person name="Wu D."/>
            <person name="Gao X."/>
            <person name="Lin Z."/>
        </authorList>
    </citation>
    <scope>NUCLEOTIDE SEQUENCE [LARGE SCALE GENOMIC DNA]</scope>
    <source>
        <strain evidence="1 2">61-15</strain>
    </source>
</reference>
<accession>A0ABV4D0K4</accession>
<dbReference type="Proteomes" id="UP001565283">
    <property type="component" value="Unassembled WGS sequence"/>
</dbReference>
<proteinExistence type="predicted"/>
<gene>
    <name evidence="1" type="ORF">AALA52_02260</name>
</gene>
<evidence type="ECO:0000313" key="2">
    <source>
        <dbReference type="Proteomes" id="UP001565283"/>
    </source>
</evidence>